<evidence type="ECO:0000256" key="1">
    <source>
        <dbReference type="SAM" id="MobiDB-lite"/>
    </source>
</evidence>
<evidence type="ECO:0000313" key="3">
    <source>
        <dbReference type="Proteomes" id="UP000835052"/>
    </source>
</evidence>
<organism evidence="2 3">
    <name type="scientific">Caenorhabditis auriculariae</name>
    <dbReference type="NCBI Taxonomy" id="2777116"/>
    <lineage>
        <taxon>Eukaryota</taxon>
        <taxon>Metazoa</taxon>
        <taxon>Ecdysozoa</taxon>
        <taxon>Nematoda</taxon>
        <taxon>Chromadorea</taxon>
        <taxon>Rhabditida</taxon>
        <taxon>Rhabditina</taxon>
        <taxon>Rhabditomorpha</taxon>
        <taxon>Rhabditoidea</taxon>
        <taxon>Rhabditidae</taxon>
        <taxon>Peloderinae</taxon>
        <taxon>Caenorhabditis</taxon>
    </lineage>
</organism>
<evidence type="ECO:0008006" key="4">
    <source>
        <dbReference type="Google" id="ProtNLM"/>
    </source>
</evidence>
<accession>A0A8S1H989</accession>
<comment type="caution">
    <text evidence="2">The sequence shown here is derived from an EMBL/GenBank/DDBJ whole genome shotgun (WGS) entry which is preliminary data.</text>
</comment>
<dbReference type="OrthoDB" id="5812564at2759"/>
<proteinExistence type="predicted"/>
<sequence length="268" mass="30370">MNERSVHQATSGEKNESSEEEDSTGGASPDRSIMTKIKSISGKKKEMTFKSCFAEENKSMTTYLGLLRNVCDDVFLIVKVGRVVPKEREPPSVDAPMPMVNSWQMVRQCLTAFKVGLCGDFVAESTKRIDVMCEMTADLVNVENKMLEKLKQANDPASVYNSVLSERVKLAQIEQNLGIYLRTTNYRRKKVQRAQIIYDLRDQGRKYKAAIEKLDHECYEMSKFTGYLASQVDNHYSSLIGVHLPILHEVHIQRSDALEKYGDAKTSL</sequence>
<dbReference type="AlphaFoldDB" id="A0A8S1H989"/>
<dbReference type="Proteomes" id="UP000835052">
    <property type="component" value="Unassembled WGS sequence"/>
</dbReference>
<feature type="region of interest" description="Disordered" evidence="1">
    <location>
        <begin position="1"/>
        <end position="34"/>
    </location>
</feature>
<name>A0A8S1H989_9PELO</name>
<dbReference type="EMBL" id="CAJGYM010000028">
    <property type="protein sequence ID" value="CAD6192503.1"/>
    <property type="molecule type" value="Genomic_DNA"/>
</dbReference>
<evidence type="ECO:0000313" key="2">
    <source>
        <dbReference type="EMBL" id="CAD6192503.1"/>
    </source>
</evidence>
<keyword evidence="3" id="KW-1185">Reference proteome</keyword>
<reference evidence="2" key="1">
    <citation type="submission" date="2020-10" db="EMBL/GenBank/DDBJ databases">
        <authorList>
            <person name="Kikuchi T."/>
        </authorList>
    </citation>
    <scope>NUCLEOTIDE SEQUENCE</scope>
    <source>
        <strain evidence="2">NKZ352</strain>
    </source>
</reference>
<protein>
    <recommendedName>
        <fullName evidence="4">AH domain-containing protein</fullName>
    </recommendedName>
</protein>
<gene>
    <name evidence="2" type="ORF">CAUJ_LOCUS8422</name>
</gene>